<gene>
    <name evidence="2" type="ORF">Q4Q50_15805</name>
</gene>
<protein>
    <submittedName>
        <fullName evidence="2">Helix-turn-helix domain-containing protein</fullName>
    </submittedName>
</protein>
<organism evidence="2 3">
    <name type="scientific">Shewanella scandinavica</name>
    <dbReference type="NCBI Taxonomy" id="3063538"/>
    <lineage>
        <taxon>Bacteria</taxon>
        <taxon>Pseudomonadati</taxon>
        <taxon>Pseudomonadota</taxon>
        <taxon>Gammaproteobacteria</taxon>
        <taxon>Alteromonadales</taxon>
        <taxon>Shewanellaceae</taxon>
        <taxon>Shewanella</taxon>
    </lineage>
</organism>
<dbReference type="EMBL" id="JAUOES010000019">
    <property type="protein sequence ID" value="MDT3281748.1"/>
    <property type="molecule type" value="Genomic_DNA"/>
</dbReference>
<dbReference type="PROSITE" id="PS50943">
    <property type="entry name" value="HTH_CROC1"/>
    <property type="match status" value="1"/>
</dbReference>
<evidence type="ECO:0000259" key="1">
    <source>
        <dbReference type="PROSITE" id="PS50943"/>
    </source>
</evidence>
<keyword evidence="3" id="KW-1185">Reference proteome</keyword>
<feature type="domain" description="HTH cro/C1-type" evidence="1">
    <location>
        <begin position="50"/>
        <end position="94"/>
    </location>
</feature>
<dbReference type="RefSeq" id="WP_311900151.1">
    <property type="nucleotide sequence ID" value="NZ_JAUOES010000019.1"/>
</dbReference>
<evidence type="ECO:0000313" key="2">
    <source>
        <dbReference type="EMBL" id="MDT3281748.1"/>
    </source>
</evidence>
<dbReference type="InterPro" id="IPR031856">
    <property type="entry name" value="YdaS_toxin-like"/>
</dbReference>
<evidence type="ECO:0000313" key="3">
    <source>
        <dbReference type="Proteomes" id="UP001249505"/>
    </source>
</evidence>
<dbReference type="Gene3D" id="1.10.260.40">
    <property type="entry name" value="lambda repressor-like DNA-binding domains"/>
    <property type="match status" value="1"/>
</dbReference>
<reference evidence="2 3" key="1">
    <citation type="submission" date="2023-07" db="EMBL/GenBank/DDBJ databases">
        <title>Novel Shewanella species isolated from Baltic Sea sediments.</title>
        <authorList>
            <person name="Martin-Rodriguez A.J."/>
        </authorList>
    </citation>
    <scope>NUCLEOTIDE SEQUENCE [LARGE SCALE GENOMIC DNA]</scope>
    <source>
        <strain evidence="2 3">SP2S1-2</strain>
    </source>
</reference>
<dbReference type="SUPFAM" id="SSF47413">
    <property type="entry name" value="lambda repressor-like DNA-binding domains"/>
    <property type="match status" value="1"/>
</dbReference>
<dbReference type="CDD" id="cd00093">
    <property type="entry name" value="HTH_XRE"/>
    <property type="match status" value="1"/>
</dbReference>
<comment type="caution">
    <text evidence="2">The sequence shown here is derived from an EMBL/GenBank/DDBJ whole genome shotgun (WGS) entry which is preliminary data.</text>
</comment>
<dbReference type="Pfam" id="PF15943">
    <property type="entry name" value="YdaS_toxin"/>
    <property type="match status" value="1"/>
</dbReference>
<dbReference type="InterPro" id="IPR001387">
    <property type="entry name" value="Cro/C1-type_HTH"/>
</dbReference>
<sequence length="111" mass="12398">MKFIAIVISRQIPKAIYIGNTFGYYLVNLNEWRYFMAVKAIAQAINVLGSQQKLADACNVKQPSVCAWLHGRKKVSAENAKRIEKATHGAVPAYKIRPDLSDLFPHPNEAA</sequence>
<name>A0ABU3G3C7_9GAMM</name>
<proteinExistence type="predicted"/>
<dbReference type="Proteomes" id="UP001249505">
    <property type="component" value="Unassembled WGS sequence"/>
</dbReference>
<accession>A0ABU3G3C7</accession>
<dbReference type="InterPro" id="IPR010982">
    <property type="entry name" value="Lambda_DNA-bd_dom_sf"/>
</dbReference>